<dbReference type="PANTHER" id="PTHR45649">
    <property type="entry name" value="AMINO-ACID PERMEASE BAT1"/>
    <property type="match status" value="1"/>
</dbReference>
<evidence type="ECO:0000256" key="6">
    <source>
        <dbReference type="SAM" id="Phobius"/>
    </source>
</evidence>
<dbReference type="STRING" id="33097.A0A150GAS5"/>
<dbReference type="GO" id="GO:0016020">
    <property type="term" value="C:membrane"/>
    <property type="evidence" value="ECO:0007669"/>
    <property type="project" value="UniProtKB-SubCell"/>
</dbReference>
<organism evidence="7 8">
    <name type="scientific">Gonium pectorale</name>
    <name type="common">Green alga</name>
    <dbReference type="NCBI Taxonomy" id="33097"/>
    <lineage>
        <taxon>Eukaryota</taxon>
        <taxon>Viridiplantae</taxon>
        <taxon>Chlorophyta</taxon>
        <taxon>core chlorophytes</taxon>
        <taxon>Chlorophyceae</taxon>
        <taxon>CS clade</taxon>
        <taxon>Chlamydomonadales</taxon>
        <taxon>Volvocaceae</taxon>
        <taxon>Gonium</taxon>
    </lineage>
</organism>
<dbReference type="PANTHER" id="PTHR45649:SF26">
    <property type="entry name" value="OS04G0435100 PROTEIN"/>
    <property type="match status" value="1"/>
</dbReference>
<reference evidence="8" key="1">
    <citation type="journal article" date="2016" name="Nat. Commun.">
        <title>The Gonium pectorale genome demonstrates co-option of cell cycle regulation during the evolution of multicellularity.</title>
        <authorList>
            <person name="Hanschen E.R."/>
            <person name="Marriage T.N."/>
            <person name="Ferris P.J."/>
            <person name="Hamaji T."/>
            <person name="Toyoda A."/>
            <person name="Fujiyama A."/>
            <person name="Neme R."/>
            <person name="Noguchi H."/>
            <person name="Minakuchi Y."/>
            <person name="Suzuki M."/>
            <person name="Kawai-Toyooka H."/>
            <person name="Smith D.R."/>
            <person name="Sparks H."/>
            <person name="Anderson J."/>
            <person name="Bakaric R."/>
            <person name="Luria V."/>
            <person name="Karger A."/>
            <person name="Kirschner M.W."/>
            <person name="Durand P.M."/>
            <person name="Michod R.E."/>
            <person name="Nozaki H."/>
            <person name="Olson B.J."/>
        </authorList>
    </citation>
    <scope>NUCLEOTIDE SEQUENCE [LARGE SCALE GENOMIC DNA]</scope>
    <source>
        <strain evidence="8">NIES-2863</strain>
    </source>
</reference>
<name>A0A150GAS5_GONPE</name>
<evidence type="ECO:0000256" key="2">
    <source>
        <dbReference type="ARBA" id="ARBA00022448"/>
    </source>
</evidence>
<evidence type="ECO:0000256" key="1">
    <source>
        <dbReference type="ARBA" id="ARBA00004141"/>
    </source>
</evidence>
<dbReference type="GO" id="GO:0022857">
    <property type="term" value="F:transmembrane transporter activity"/>
    <property type="evidence" value="ECO:0007669"/>
    <property type="project" value="InterPro"/>
</dbReference>
<evidence type="ECO:0000313" key="8">
    <source>
        <dbReference type="Proteomes" id="UP000075714"/>
    </source>
</evidence>
<dbReference type="GO" id="GO:0006865">
    <property type="term" value="P:amino acid transport"/>
    <property type="evidence" value="ECO:0007669"/>
    <property type="project" value="InterPro"/>
</dbReference>
<dbReference type="InterPro" id="IPR004840">
    <property type="entry name" value="Amino_acid_permease_CS"/>
</dbReference>
<keyword evidence="3 6" id="KW-0812">Transmembrane</keyword>
<feature type="transmembrane region" description="Helical" evidence="6">
    <location>
        <begin position="414"/>
        <end position="432"/>
    </location>
</feature>
<keyword evidence="2" id="KW-0813">Transport</keyword>
<protein>
    <recommendedName>
        <fullName evidence="9">Amino acid permease/ SLC12A domain-containing protein</fullName>
    </recommendedName>
</protein>
<feature type="transmembrane region" description="Helical" evidence="6">
    <location>
        <begin position="444"/>
        <end position="462"/>
    </location>
</feature>
<dbReference type="EMBL" id="LSYV01000040">
    <property type="protein sequence ID" value="KXZ46947.1"/>
    <property type="molecule type" value="Genomic_DNA"/>
</dbReference>
<proteinExistence type="predicted"/>
<keyword evidence="8" id="KW-1185">Reference proteome</keyword>
<evidence type="ECO:0000313" key="7">
    <source>
        <dbReference type="EMBL" id="KXZ46947.1"/>
    </source>
</evidence>
<dbReference type="Gene3D" id="1.20.1740.10">
    <property type="entry name" value="Amino acid/polyamine transporter I"/>
    <property type="match status" value="1"/>
</dbReference>
<comment type="caution">
    <text evidence="7">The sequence shown here is derived from an EMBL/GenBank/DDBJ whole genome shotgun (WGS) entry which is preliminary data.</text>
</comment>
<feature type="transmembrane region" description="Helical" evidence="6">
    <location>
        <begin position="203"/>
        <end position="229"/>
    </location>
</feature>
<sequence>MRDDPLTAAIVSGGPAVCVWAWLGVSALNTITSLCLAEMASCMPAAIGSLYVFTARLAPCAYMQHMSSMSAGGYDAVLDPGYDLTPAQLFGCYCAVLLSWLVLVSAPLRVTSVFITAASLWQVLGGGALFASLLALTPRRHSIGYVLAGRISVPRASRVRSGPYNVLEGLLFPITAQTGYETVLYFVEEMFVHRRRRRGRLRAAAASGGGLAASCALTLLFLLLLLAAAPSLQYAVDSRNETRGQDPMAQVVYDILKAAYGSGRGAPGLIAVLAVGVYGTGLVVAAGTARKLWAMAADGFVPNWVGGGTTTASGGGAASINGPARAAALVTAAALAPGLLLLLPARRSRGGGAATGDTALEGALSFVAVAVNGSYLLPVFLRLMPGSAGEGYDAGARRVGLGGGFTLGRASRPLFAVAAVWTCVSTLLPLLQPAWPPRPATANWAPVSSALLAAAVALSWFAPRVGARSWFRGLASVGGVSFC</sequence>
<dbReference type="InterPro" id="IPR002293">
    <property type="entry name" value="AA/rel_permease1"/>
</dbReference>
<evidence type="ECO:0000256" key="5">
    <source>
        <dbReference type="ARBA" id="ARBA00023136"/>
    </source>
</evidence>
<feature type="transmembrane region" description="Helical" evidence="6">
    <location>
        <begin position="31"/>
        <end position="53"/>
    </location>
</feature>
<gene>
    <name evidence="7" type="ORF">GPECTOR_39g441</name>
</gene>
<dbReference type="Pfam" id="PF13520">
    <property type="entry name" value="AA_permease_2"/>
    <property type="match status" value="1"/>
</dbReference>
<feature type="transmembrane region" description="Helical" evidence="6">
    <location>
        <begin position="90"/>
        <end position="108"/>
    </location>
</feature>
<accession>A0A150GAS5</accession>
<dbReference type="Proteomes" id="UP000075714">
    <property type="component" value="Unassembled WGS sequence"/>
</dbReference>
<keyword evidence="4 6" id="KW-1133">Transmembrane helix</keyword>
<evidence type="ECO:0000256" key="4">
    <source>
        <dbReference type="ARBA" id="ARBA00022989"/>
    </source>
</evidence>
<feature type="transmembrane region" description="Helical" evidence="6">
    <location>
        <begin position="114"/>
        <end position="136"/>
    </location>
</feature>
<dbReference type="OrthoDB" id="3900342at2759"/>
<feature type="transmembrane region" description="Helical" evidence="6">
    <location>
        <begin position="7"/>
        <end position="25"/>
    </location>
</feature>
<feature type="transmembrane region" description="Helical" evidence="6">
    <location>
        <begin position="326"/>
        <end position="343"/>
    </location>
</feature>
<keyword evidence="5 6" id="KW-0472">Membrane</keyword>
<dbReference type="PROSITE" id="PS00218">
    <property type="entry name" value="AMINO_ACID_PERMEASE_1"/>
    <property type="match status" value="1"/>
</dbReference>
<evidence type="ECO:0008006" key="9">
    <source>
        <dbReference type="Google" id="ProtNLM"/>
    </source>
</evidence>
<comment type="subcellular location">
    <subcellularLocation>
        <location evidence="1">Membrane</location>
        <topology evidence="1">Multi-pass membrane protein</topology>
    </subcellularLocation>
</comment>
<dbReference type="AlphaFoldDB" id="A0A150GAS5"/>
<evidence type="ECO:0000256" key="3">
    <source>
        <dbReference type="ARBA" id="ARBA00022692"/>
    </source>
</evidence>
<feature type="transmembrane region" description="Helical" evidence="6">
    <location>
        <begin position="266"/>
        <end position="286"/>
    </location>
</feature>